<feature type="short sequence motif" description="'HIGH' region" evidence="11">
    <location>
        <begin position="128"/>
        <end position="138"/>
    </location>
</feature>
<dbReference type="OrthoDB" id="9803211at2"/>
<evidence type="ECO:0000256" key="10">
    <source>
        <dbReference type="ARBA" id="ARBA00049339"/>
    </source>
</evidence>
<dbReference type="PANTHER" id="PTHR11956:SF5">
    <property type="entry name" value="ARGININE--TRNA LIGASE, CYTOPLASMIC"/>
    <property type="match status" value="1"/>
</dbReference>
<evidence type="ECO:0000256" key="9">
    <source>
        <dbReference type="ARBA" id="ARBA00023146"/>
    </source>
</evidence>
<keyword evidence="4 11" id="KW-0963">Cytoplasm</keyword>
<evidence type="ECO:0000259" key="14">
    <source>
        <dbReference type="SMART" id="SM01016"/>
    </source>
</evidence>
<evidence type="ECO:0000256" key="12">
    <source>
        <dbReference type="RuleBase" id="RU363038"/>
    </source>
</evidence>
<dbReference type="RefSeq" id="WP_114482219.1">
    <property type="nucleotide sequence ID" value="NZ_QPJU01000002.1"/>
</dbReference>
<evidence type="ECO:0000256" key="4">
    <source>
        <dbReference type="ARBA" id="ARBA00022490"/>
    </source>
</evidence>
<dbReference type="InterPro" id="IPR036695">
    <property type="entry name" value="Arg-tRNA-synth_N_sf"/>
</dbReference>
<dbReference type="Pfam" id="PF05746">
    <property type="entry name" value="DALR_1"/>
    <property type="match status" value="1"/>
</dbReference>
<dbReference type="Gene3D" id="3.30.1360.70">
    <property type="entry name" value="Arginyl tRNA synthetase N-terminal domain"/>
    <property type="match status" value="1"/>
</dbReference>
<evidence type="ECO:0000256" key="6">
    <source>
        <dbReference type="ARBA" id="ARBA00022741"/>
    </source>
</evidence>
<keyword evidence="16" id="KW-1185">Reference proteome</keyword>
<comment type="caution">
    <text evidence="15">The sequence shown here is derived from an EMBL/GenBank/DDBJ whole genome shotgun (WGS) entry which is preliminary data.</text>
</comment>
<evidence type="ECO:0000256" key="7">
    <source>
        <dbReference type="ARBA" id="ARBA00022840"/>
    </source>
</evidence>
<dbReference type="Proteomes" id="UP000252174">
    <property type="component" value="Unassembled WGS sequence"/>
</dbReference>
<dbReference type="Pfam" id="PF03485">
    <property type="entry name" value="Arg_tRNA_synt_N"/>
    <property type="match status" value="1"/>
</dbReference>
<name>A0A369AQW3_9BURK</name>
<keyword evidence="8 11" id="KW-0648">Protein biosynthesis</keyword>
<feature type="domain" description="DALR anticodon binding" evidence="13">
    <location>
        <begin position="448"/>
        <end position="565"/>
    </location>
</feature>
<evidence type="ECO:0000256" key="11">
    <source>
        <dbReference type="HAMAP-Rule" id="MF_00123"/>
    </source>
</evidence>
<dbReference type="PANTHER" id="PTHR11956">
    <property type="entry name" value="ARGINYL-TRNA SYNTHETASE"/>
    <property type="match status" value="1"/>
</dbReference>
<dbReference type="FunFam" id="3.40.50.620:FF:000062">
    <property type="entry name" value="Arginine--tRNA ligase"/>
    <property type="match status" value="1"/>
</dbReference>
<comment type="catalytic activity">
    <reaction evidence="10 11">
        <text>tRNA(Arg) + L-arginine + ATP = L-arginyl-tRNA(Arg) + AMP + diphosphate</text>
        <dbReference type="Rhea" id="RHEA:20301"/>
        <dbReference type="Rhea" id="RHEA-COMP:9658"/>
        <dbReference type="Rhea" id="RHEA-COMP:9673"/>
        <dbReference type="ChEBI" id="CHEBI:30616"/>
        <dbReference type="ChEBI" id="CHEBI:32682"/>
        <dbReference type="ChEBI" id="CHEBI:33019"/>
        <dbReference type="ChEBI" id="CHEBI:78442"/>
        <dbReference type="ChEBI" id="CHEBI:78513"/>
        <dbReference type="ChEBI" id="CHEBI:456215"/>
        <dbReference type="EC" id="6.1.1.19"/>
    </reaction>
</comment>
<keyword evidence="9 11" id="KW-0030">Aminoacyl-tRNA synthetase</keyword>
<dbReference type="NCBIfam" id="TIGR00456">
    <property type="entry name" value="argS"/>
    <property type="match status" value="1"/>
</dbReference>
<dbReference type="FunFam" id="1.10.730.10:FF:000008">
    <property type="entry name" value="Arginine--tRNA ligase"/>
    <property type="match status" value="1"/>
</dbReference>
<dbReference type="GO" id="GO:0006420">
    <property type="term" value="P:arginyl-tRNA aminoacylation"/>
    <property type="evidence" value="ECO:0007669"/>
    <property type="project" value="UniProtKB-UniRule"/>
</dbReference>
<dbReference type="SUPFAM" id="SSF47323">
    <property type="entry name" value="Anticodon-binding domain of a subclass of class I aminoacyl-tRNA synthetases"/>
    <property type="match status" value="1"/>
</dbReference>
<dbReference type="SUPFAM" id="SSF55190">
    <property type="entry name" value="Arginyl-tRNA synthetase (ArgRS), N-terminal 'additional' domain"/>
    <property type="match status" value="1"/>
</dbReference>
<comment type="subcellular location">
    <subcellularLocation>
        <location evidence="1 11">Cytoplasm</location>
    </subcellularLocation>
</comment>
<comment type="similarity">
    <text evidence="2 11 12">Belongs to the class-I aminoacyl-tRNA synthetase family.</text>
</comment>
<evidence type="ECO:0000313" key="16">
    <source>
        <dbReference type="Proteomes" id="UP000252174"/>
    </source>
</evidence>
<dbReference type="CDD" id="cd07956">
    <property type="entry name" value="Anticodon_Ia_Arg"/>
    <property type="match status" value="1"/>
</dbReference>
<dbReference type="SUPFAM" id="SSF52374">
    <property type="entry name" value="Nucleotidylyl transferase"/>
    <property type="match status" value="1"/>
</dbReference>
<dbReference type="SMART" id="SM01016">
    <property type="entry name" value="Arg_tRNA_synt_N"/>
    <property type="match status" value="1"/>
</dbReference>
<dbReference type="InterPro" id="IPR005148">
    <property type="entry name" value="Arg-tRNA-synth_N"/>
</dbReference>
<evidence type="ECO:0000256" key="5">
    <source>
        <dbReference type="ARBA" id="ARBA00022598"/>
    </source>
</evidence>
<reference evidence="15 16" key="1">
    <citation type="submission" date="2018-07" db="EMBL/GenBank/DDBJ databases">
        <title>Genomic Encyclopedia of Type Strains, Phase IV (KMG-IV): sequencing the most valuable type-strain genomes for metagenomic binning, comparative biology and taxonomic classification.</title>
        <authorList>
            <person name="Goeker M."/>
        </authorList>
    </citation>
    <scope>NUCLEOTIDE SEQUENCE [LARGE SCALE GENOMIC DNA]</scope>
    <source>
        <strain evidence="15 16">DSM 100911</strain>
    </source>
</reference>
<dbReference type="PROSITE" id="PS00178">
    <property type="entry name" value="AA_TRNA_LIGASE_I"/>
    <property type="match status" value="1"/>
</dbReference>
<evidence type="ECO:0000256" key="1">
    <source>
        <dbReference type="ARBA" id="ARBA00004496"/>
    </source>
</evidence>
<evidence type="ECO:0000256" key="8">
    <source>
        <dbReference type="ARBA" id="ARBA00022917"/>
    </source>
</evidence>
<gene>
    <name evidence="11" type="primary">argS</name>
    <name evidence="15" type="ORF">DFR45_1028</name>
</gene>
<protein>
    <recommendedName>
        <fullName evidence="11">Arginine--tRNA ligase</fullName>
        <ecNumber evidence="11">6.1.1.19</ecNumber>
    </recommendedName>
    <alternativeName>
        <fullName evidence="11">Arginyl-tRNA synthetase</fullName>
        <shortName evidence="11">ArgRS</shortName>
    </alternativeName>
</protein>
<evidence type="ECO:0000259" key="13">
    <source>
        <dbReference type="SMART" id="SM00836"/>
    </source>
</evidence>
<keyword evidence="6 11" id="KW-0547">Nucleotide-binding</keyword>
<dbReference type="GO" id="GO:0004814">
    <property type="term" value="F:arginine-tRNA ligase activity"/>
    <property type="evidence" value="ECO:0007669"/>
    <property type="project" value="UniProtKB-UniRule"/>
</dbReference>
<dbReference type="AlphaFoldDB" id="A0A369AQW3"/>
<dbReference type="InterPro" id="IPR014729">
    <property type="entry name" value="Rossmann-like_a/b/a_fold"/>
</dbReference>
<dbReference type="SMART" id="SM00836">
    <property type="entry name" value="DALR_1"/>
    <property type="match status" value="1"/>
</dbReference>
<dbReference type="Gene3D" id="1.10.730.10">
    <property type="entry name" value="Isoleucyl-tRNA Synthetase, Domain 1"/>
    <property type="match status" value="1"/>
</dbReference>
<organism evidence="15 16">
    <name type="scientific">Extensimonas vulgaris</name>
    <dbReference type="NCBI Taxonomy" id="1031594"/>
    <lineage>
        <taxon>Bacteria</taxon>
        <taxon>Pseudomonadati</taxon>
        <taxon>Pseudomonadota</taxon>
        <taxon>Betaproteobacteria</taxon>
        <taxon>Burkholderiales</taxon>
        <taxon>Comamonadaceae</taxon>
        <taxon>Extensimonas</taxon>
    </lineage>
</organism>
<dbReference type="InterPro" id="IPR008909">
    <property type="entry name" value="DALR_anticod-bd"/>
</dbReference>
<dbReference type="CDD" id="cd00671">
    <property type="entry name" value="ArgRS_core"/>
    <property type="match status" value="1"/>
</dbReference>
<dbReference type="EC" id="6.1.1.19" evidence="11"/>
<dbReference type="InterPro" id="IPR001412">
    <property type="entry name" value="aa-tRNA-synth_I_CS"/>
</dbReference>
<dbReference type="InterPro" id="IPR009080">
    <property type="entry name" value="tRNAsynth_Ia_anticodon-bd"/>
</dbReference>
<dbReference type="HAMAP" id="MF_00123">
    <property type="entry name" value="Arg_tRNA_synth"/>
    <property type="match status" value="1"/>
</dbReference>
<evidence type="ECO:0000313" key="15">
    <source>
        <dbReference type="EMBL" id="RCX10607.1"/>
    </source>
</evidence>
<proteinExistence type="inferred from homology"/>
<dbReference type="EMBL" id="QPJU01000002">
    <property type="protein sequence ID" value="RCX10607.1"/>
    <property type="molecule type" value="Genomic_DNA"/>
</dbReference>
<keyword evidence="7 11" id="KW-0067">ATP-binding</keyword>
<comment type="subunit">
    <text evidence="3 11">Monomer.</text>
</comment>
<sequence>MLCVKQELLADLAAALEQLSPGAGAKAAFESPKVAAHGDLACTAALQLAKPLQLNPRQVAERLRTALLAAPAFQRWVQSIEIAGPGFINLRLLPAAHQQVVREVLTDGARYGFRPAHGGRVIVEFVSANPTGPLHVGHGRQAAIGDALCHLFASQGWSVHREFYYNDAGVQIQTLARSVQLRAKGFKPGDPCWPTDPDNPESKNFYNGDYIQDIADAFLARQTVQADDCAFTASGDVEDIESIRHFAVAYLRHEQDKDLRAFDLKFDQYYLESSLYTSGRVEQVVQRLIAKGKTYEKDGALWLKTTEYGDDKDRVMRKQDGSYTYFVPDVAYHVTKWERGFTKAVNVQGTDHHGTIARVRAGLQALEIGIPPGYPDYVLHTMVRVIKGGQEVKISKRAGSYVTLRDLIEWTSKDAVRFFLLSRKPDTEYTFDVDLAVAQNNDNPVYYVQYAHARICSVLAAWGGDVATLAQADLSPLQGREAQALMLQLAKYPDMLSAATHSEAPHDVTFYLRDLAASYHSYYDAERILVDDDTVKRARLALVAATAQVLRNGLAMLGVSAPQKM</sequence>
<dbReference type="Pfam" id="PF00750">
    <property type="entry name" value="tRNA-synt_1d"/>
    <property type="match status" value="1"/>
</dbReference>
<keyword evidence="5 11" id="KW-0436">Ligase</keyword>
<dbReference type="GO" id="GO:0005524">
    <property type="term" value="F:ATP binding"/>
    <property type="evidence" value="ECO:0007669"/>
    <property type="project" value="UniProtKB-UniRule"/>
</dbReference>
<dbReference type="Gene3D" id="3.40.50.620">
    <property type="entry name" value="HUPs"/>
    <property type="match status" value="1"/>
</dbReference>
<dbReference type="InterPro" id="IPR035684">
    <property type="entry name" value="ArgRS_core"/>
</dbReference>
<dbReference type="PRINTS" id="PR01038">
    <property type="entry name" value="TRNASYNTHARG"/>
</dbReference>
<dbReference type="InterPro" id="IPR001278">
    <property type="entry name" value="Arg-tRNA-ligase"/>
</dbReference>
<evidence type="ECO:0000256" key="2">
    <source>
        <dbReference type="ARBA" id="ARBA00005594"/>
    </source>
</evidence>
<accession>A0A369AQW3</accession>
<evidence type="ECO:0000256" key="3">
    <source>
        <dbReference type="ARBA" id="ARBA00011245"/>
    </source>
</evidence>
<dbReference type="GO" id="GO:0005737">
    <property type="term" value="C:cytoplasm"/>
    <property type="evidence" value="ECO:0007669"/>
    <property type="project" value="UniProtKB-SubCell"/>
</dbReference>
<feature type="domain" description="Arginyl tRNA synthetase N-terminal" evidence="14">
    <location>
        <begin position="6"/>
        <end position="92"/>
    </location>
</feature>